<proteinExistence type="predicted"/>
<dbReference type="EMBL" id="CAJNOQ010044185">
    <property type="protein sequence ID" value="CAF1632716.1"/>
    <property type="molecule type" value="Genomic_DNA"/>
</dbReference>
<dbReference type="EMBL" id="CAJOBC010112188">
    <property type="protein sequence ID" value="CAF4533955.1"/>
    <property type="molecule type" value="Genomic_DNA"/>
</dbReference>
<dbReference type="Proteomes" id="UP000681722">
    <property type="component" value="Unassembled WGS sequence"/>
</dbReference>
<accession>A0A816D8V4</accession>
<comment type="caution">
    <text evidence="2">The sequence shown here is derived from an EMBL/GenBank/DDBJ whole genome shotgun (WGS) entry which is preliminary data.</text>
</comment>
<gene>
    <name evidence="2" type="ORF">GPM918_LOCUS44451</name>
    <name evidence="3" type="ORF">SRO942_LOCUS46309</name>
</gene>
<organism evidence="2 4">
    <name type="scientific">Didymodactylos carnosus</name>
    <dbReference type="NCBI Taxonomy" id="1234261"/>
    <lineage>
        <taxon>Eukaryota</taxon>
        <taxon>Metazoa</taxon>
        <taxon>Spiralia</taxon>
        <taxon>Gnathifera</taxon>
        <taxon>Rotifera</taxon>
        <taxon>Eurotatoria</taxon>
        <taxon>Bdelloidea</taxon>
        <taxon>Philodinida</taxon>
        <taxon>Philodinidae</taxon>
        <taxon>Didymodactylos</taxon>
    </lineage>
</organism>
<evidence type="ECO:0000256" key="1">
    <source>
        <dbReference type="SAM" id="Coils"/>
    </source>
</evidence>
<protein>
    <submittedName>
        <fullName evidence="2">Uncharacterized protein</fullName>
    </submittedName>
</protein>
<name>A0A816D8V4_9BILA</name>
<feature type="coiled-coil region" evidence="1">
    <location>
        <begin position="5"/>
        <end position="32"/>
    </location>
</feature>
<evidence type="ECO:0000313" key="2">
    <source>
        <dbReference type="EMBL" id="CAF1632716.1"/>
    </source>
</evidence>
<dbReference type="Proteomes" id="UP000663829">
    <property type="component" value="Unassembled WGS sequence"/>
</dbReference>
<keyword evidence="4" id="KW-1185">Reference proteome</keyword>
<evidence type="ECO:0000313" key="3">
    <source>
        <dbReference type="EMBL" id="CAF4533955.1"/>
    </source>
</evidence>
<dbReference type="AlphaFoldDB" id="A0A816D8V4"/>
<keyword evidence="1" id="KW-0175">Coiled coil</keyword>
<reference evidence="2" key="1">
    <citation type="submission" date="2021-02" db="EMBL/GenBank/DDBJ databases">
        <authorList>
            <person name="Nowell W R."/>
        </authorList>
    </citation>
    <scope>NUCLEOTIDE SEQUENCE</scope>
</reference>
<evidence type="ECO:0000313" key="4">
    <source>
        <dbReference type="Proteomes" id="UP000663829"/>
    </source>
</evidence>
<sequence length="103" mass="12122">TDDRYEALKCEVQLMKKRLLRLEKVYATLKKNKQLEKKVLSVVSDPSPLDFTQKIKDIFNINATSIRSPANRPTMVMREIYTKSGHEPNQWRKYIEPNQSVLQ</sequence>
<feature type="non-terminal residue" evidence="2">
    <location>
        <position position="103"/>
    </location>
</feature>
<feature type="non-terminal residue" evidence="2">
    <location>
        <position position="1"/>
    </location>
</feature>
<dbReference type="OrthoDB" id="10171540at2759"/>